<dbReference type="Pfam" id="PF00487">
    <property type="entry name" value="FA_desaturase"/>
    <property type="match status" value="1"/>
</dbReference>
<reference evidence="14 15" key="1">
    <citation type="submission" date="2020-08" db="EMBL/GenBank/DDBJ databases">
        <title>Genomic Encyclopedia of Type Strains, Phase IV (KMG-IV): sequencing the most valuable type-strain genomes for metagenomic binning, comparative biology and taxonomic classification.</title>
        <authorList>
            <person name="Goeker M."/>
        </authorList>
    </citation>
    <scope>NUCLEOTIDE SEQUENCE [LARGE SCALE GENOMIC DNA]</scope>
    <source>
        <strain evidence="14 15">DSM 18233</strain>
    </source>
</reference>
<evidence type="ECO:0000256" key="5">
    <source>
        <dbReference type="ARBA" id="ARBA00022692"/>
    </source>
</evidence>
<comment type="caution">
    <text evidence="14">The sequence shown here is derived from an EMBL/GenBank/DDBJ whole genome shotgun (WGS) entry which is preliminary data.</text>
</comment>
<keyword evidence="5 12" id="KW-0812">Transmembrane</keyword>
<keyword evidence="4" id="KW-0997">Cell inner membrane</keyword>
<keyword evidence="8 14" id="KW-0560">Oxidoreductase</keyword>
<evidence type="ECO:0000313" key="14">
    <source>
        <dbReference type="EMBL" id="MBB5189735.1"/>
    </source>
</evidence>
<evidence type="ECO:0000313" key="15">
    <source>
        <dbReference type="Proteomes" id="UP000543030"/>
    </source>
</evidence>
<evidence type="ECO:0000256" key="12">
    <source>
        <dbReference type="SAM" id="Phobius"/>
    </source>
</evidence>
<dbReference type="EMBL" id="JACHHN010000001">
    <property type="protein sequence ID" value="MBB5189735.1"/>
    <property type="molecule type" value="Genomic_DNA"/>
</dbReference>
<evidence type="ECO:0000256" key="4">
    <source>
        <dbReference type="ARBA" id="ARBA00022519"/>
    </source>
</evidence>
<dbReference type="GO" id="GO:0006629">
    <property type="term" value="P:lipid metabolic process"/>
    <property type="evidence" value="ECO:0007669"/>
    <property type="project" value="InterPro"/>
</dbReference>
<accession>A0A840R8S4</accession>
<comment type="subcellular location">
    <subcellularLocation>
        <location evidence="1">Cell inner membrane</location>
        <topology evidence="1">Multi-pass membrane protein</topology>
    </subcellularLocation>
</comment>
<name>A0A840R8S4_9NEIS</name>
<dbReference type="RefSeq" id="WP_184097081.1">
    <property type="nucleotide sequence ID" value="NZ_JACHHN010000001.1"/>
</dbReference>
<keyword evidence="7 12" id="KW-1133">Transmembrane helix</keyword>
<evidence type="ECO:0000256" key="9">
    <source>
        <dbReference type="ARBA" id="ARBA00023004"/>
    </source>
</evidence>
<evidence type="ECO:0000256" key="8">
    <source>
        <dbReference type="ARBA" id="ARBA00023002"/>
    </source>
</evidence>
<evidence type="ECO:0000256" key="6">
    <source>
        <dbReference type="ARBA" id="ARBA00022723"/>
    </source>
</evidence>
<dbReference type="Proteomes" id="UP000543030">
    <property type="component" value="Unassembled WGS sequence"/>
</dbReference>
<protein>
    <submittedName>
        <fullName evidence="14">Alkane 1-monooxygenase</fullName>
        <ecNumber evidence="14">1.14.15.3</ecNumber>
    </submittedName>
</protein>
<evidence type="ECO:0000256" key="3">
    <source>
        <dbReference type="ARBA" id="ARBA00022475"/>
    </source>
</evidence>
<feature type="transmembrane region" description="Helical" evidence="12">
    <location>
        <begin position="7"/>
        <end position="24"/>
    </location>
</feature>
<feature type="transmembrane region" description="Helical" evidence="12">
    <location>
        <begin position="30"/>
        <end position="49"/>
    </location>
</feature>
<evidence type="ECO:0000256" key="10">
    <source>
        <dbReference type="ARBA" id="ARBA00023033"/>
    </source>
</evidence>
<dbReference type="CDD" id="cd03512">
    <property type="entry name" value="Alkane-hydroxylase"/>
    <property type="match status" value="1"/>
</dbReference>
<evidence type="ECO:0000256" key="7">
    <source>
        <dbReference type="ARBA" id="ARBA00022989"/>
    </source>
</evidence>
<proteinExistence type="inferred from homology"/>
<feature type="domain" description="Fatty acid desaturase" evidence="13">
    <location>
        <begin position="98"/>
        <end position="319"/>
    </location>
</feature>
<comment type="similarity">
    <text evidence="2">Belongs to the fatty acid desaturase type 1 family. AlkB subfamily.</text>
</comment>
<dbReference type="GO" id="GO:0046872">
    <property type="term" value="F:metal ion binding"/>
    <property type="evidence" value="ECO:0007669"/>
    <property type="project" value="UniProtKB-KW"/>
</dbReference>
<dbReference type="InterPro" id="IPR033885">
    <property type="entry name" value="AlkB/XylM"/>
</dbReference>
<feature type="transmembrane region" description="Helical" evidence="12">
    <location>
        <begin position="203"/>
        <end position="220"/>
    </location>
</feature>
<keyword evidence="15" id="KW-1185">Reference proteome</keyword>
<keyword evidence="11 12" id="KW-0472">Membrane</keyword>
<gene>
    <name evidence="14" type="ORF">HNQ50_000445</name>
</gene>
<dbReference type="GO" id="GO:0004497">
    <property type="term" value="F:monooxygenase activity"/>
    <property type="evidence" value="ECO:0007669"/>
    <property type="project" value="UniProtKB-KW"/>
</dbReference>
<evidence type="ECO:0000259" key="13">
    <source>
        <dbReference type="Pfam" id="PF00487"/>
    </source>
</evidence>
<dbReference type="AlphaFoldDB" id="A0A840R8S4"/>
<dbReference type="GO" id="GO:0005886">
    <property type="term" value="C:plasma membrane"/>
    <property type="evidence" value="ECO:0007669"/>
    <property type="project" value="UniProtKB-SubCell"/>
</dbReference>
<dbReference type="PANTHER" id="PTHR38674">
    <property type="entry name" value="ALKANE 1-MONOOXYGENASE 1"/>
    <property type="match status" value="1"/>
</dbReference>
<keyword evidence="10 14" id="KW-0503">Monooxygenase</keyword>
<keyword evidence="3" id="KW-1003">Cell membrane</keyword>
<organism evidence="14 15">
    <name type="scientific">Silvimonas terrae</name>
    <dbReference type="NCBI Taxonomy" id="300266"/>
    <lineage>
        <taxon>Bacteria</taxon>
        <taxon>Pseudomonadati</taxon>
        <taxon>Pseudomonadota</taxon>
        <taxon>Betaproteobacteria</taxon>
        <taxon>Neisseriales</taxon>
        <taxon>Chitinibacteraceae</taxon>
        <taxon>Silvimonas</taxon>
    </lineage>
</organism>
<keyword evidence="9" id="KW-0408">Iron</keyword>
<evidence type="ECO:0000256" key="11">
    <source>
        <dbReference type="ARBA" id="ARBA00023136"/>
    </source>
</evidence>
<evidence type="ECO:0000256" key="1">
    <source>
        <dbReference type="ARBA" id="ARBA00004429"/>
    </source>
</evidence>
<dbReference type="PANTHER" id="PTHR38674:SF1">
    <property type="entry name" value="ALKANE 1-MONOOXYGENASE 1"/>
    <property type="match status" value="1"/>
</dbReference>
<dbReference type="InterPro" id="IPR005804">
    <property type="entry name" value="FA_desaturase_dom"/>
</dbReference>
<keyword evidence="6" id="KW-0479">Metal-binding</keyword>
<sequence length="351" mass="39581">MQVQPRACVYMLAWLFPLLSMWGIETGGVATFALPVFAFVLVPLVDLFVGRSPRLPNRDGVPLADWIMRAYVPLALLAVANGVSAADRWSTLEWIGNTLSLGVTAGVGIVVAHELGHRRSFALRLLARLMLWSAAYGHFRVEHNRGHHIWVATPYDPATARRNQPYYAFWWQAVSGTLHGAWMQETARLIKRQLPGWHWRNEVWQNVAATLLLGVLASVLGGLPGLLLFAAQAIIGFSLLEAVDYIEHYGLMRHRFADGRFERMTAAHSWSANHTVSNWLLFELQRHADHHMRPLVPFSALGDQAESPMLPASYPTMIMLALCPPLWFRVMNPRLDRHYQQLATERGMLAV</sequence>
<evidence type="ECO:0000256" key="2">
    <source>
        <dbReference type="ARBA" id="ARBA00010823"/>
    </source>
</evidence>
<dbReference type="EC" id="1.14.15.3" evidence="14"/>